<reference evidence="1 2" key="1">
    <citation type="submission" date="2022-06" db="EMBL/GenBank/DDBJ databases">
        <title>Genomic Encyclopedia of Archaeal and Bacterial Type Strains, Phase II (KMG-II): from individual species to whole genera.</title>
        <authorList>
            <person name="Goeker M."/>
        </authorList>
    </citation>
    <scope>NUCLEOTIDE SEQUENCE [LARGE SCALE GENOMIC DNA]</scope>
    <source>
        <strain evidence="1 2">DSM 44255</strain>
    </source>
</reference>
<gene>
    <name evidence="1" type="ORF">LV75_003236</name>
</gene>
<dbReference type="InterPro" id="IPR023214">
    <property type="entry name" value="HAD_sf"/>
</dbReference>
<dbReference type="Gene3D" id="1.10.150.240">
    <property type="entry name" value="Putative phosphatase, domain 2"/>
    <property type="match status" value="1"/>
</dbReference>
<dbReference type="PANTHER" id="PTHR43434">
    <property type="entry name" value="PHOSPHOGLYCOLATE PHOSPHATASE"/>
    <property type="match status" value="1"/>
</dbReference>
<dbReference type="PANTHER" id="PTHR43434:SF19">
    <property type="entry name" value="PHOSPHONOACETALDEHYDE HYDROLASE"/>
    <property type="match status" value="1"/>
</dbReference>
<dbReference type="Gene3D" id="3.40.50.1000">
    <property type="entry name" value="HAD superfamily/HAD-like"/>
    <property type="match status" value="1"/>
</dbReference>
<keyword evidence="2" id="KW-1185">Reference proteome</keyword>
<evidence type="ECO:0000313" key="1">
    <source>
        <dbReference type="EMBL" id="MCP2270735.1"/>
    </source>
</evidence>
<dbReference type="SFLD" id="SFLDS00003">
    <property type="entry name" value="Haloacid_Dehalogenase"/>
    <property type="match status" value="1"/>
</dbReference>
<evidence type="ECO:0000313" key="2">
    <source>
        <dbReference type="Proteomes" id="UP001205185"/>
    </source>
</evidence>
<dbReference type="Pfam" id="PF00702">
    <property type="entry name" value="Hydrolase"/>
    <property type="match status" value="1"/>
</dbReference>
<dbReference type="InterPro" id="IPR022468">
    <property type="entry name" value="PhnX-like"/>
</dbReference>
<dbReference type="InterPro" id="IPR023198">
    <property type="entry name" value="PGP-like_dom2"/>
</dbReference>
<comment type="caution">
    <text evidence="1">The sequence shown here is derived from an EMBL/GenBank/DDBJ whole genome shotgun (WGS) entry which is preliminary data.</text>
</comment>
<dbReference type="NCBIfam" id="TIGR03351">
    <property type="entry name" value="PhnX-like"/>
    <property type="match status" value="1"/>
</dbReference>
<dbReference type="SUPFAM" id="SSF56784">
    <property type="entry name" value="HAD-like"/>
    <property type="match status" value="1"/>
</dbReference>
<accession>A0ABT1IDN5</accession>
<dbReference type="EMBL" id="JAMTCO010000007">
    <property type="protein sequence ID" value="MCP2270735.1"/>
    <property type="molecule type" value="Genomic_DNA"/>
</dbReference>
<name>A0ABT1IDN5_9PSEU</name>
<dbReference type="RefSeq" id="WP_253887675.1">
    <property type="nucleotide sequence ID" value="NZ_BAAAVB010000009.1"/>
</dbReference>
<organism evidence="1 2">
    <name type="scientific">Actinokineospora diospyrosa</name>
    <dbReference type="NCBI Taxonomy" id="103728"/>
    <lineage>
        <taxon>Bacteria</taxon>
        <taxon>Bacillati</taxon>
        <taxon>Actinomycetota</taxon>
        <taxon>Actinomycetes</taxon>
        <taxon>Pseudonocardiales</taxon>
        <taxon>Pseudonocardiaceae</taxon>
        <taxon>Actinokineospora</taxon>
    </lineage>
</organism>
<dbReference type="Proteomes" id="UP001205185">
    <property type="component" value="Unassembled WGS sequence"/>
</dbReference>
<dbReference type="SFLD" id="SFLDG01129">
    <property type="entry name" value="C1.5:_HAD__Beta-PGM__Phosphata"/>
    <property type="match status" value="1"/>
</dbReference>
<sequence>MSIDLVALDMAGTTVQEGGAVYRALADAVAAATGSPVSSNDVRRWMGADKREAIAALLAGAPAEVDTVFDDFRTRLAAAYTAEPPTALPGVESALTDLRARGIKVALTTGFSRDVAENLLAVLGWKPGGCIDALITADEVAAGRPAPYMIFRAMEATGVHSADRVLTAGDTVLDLRAGTNAGAHYVIGVLTGSQDAETLGQERHTHLLSSVAEIPLLLTRHG</sequence>
<protein>
    <submittedName>
        <fullName evidence="1">Phosphonatase-like hydrolase</fullName>
    </submittedName>
</protein>
<dbReference type="InterPro" id="IPR036412">
    <property type="entry name" value="HAD-like_sf"/>
</dbReference>
<dbReference type="InterPro" id="IPR050155">
    <property type="entry name" value="HAD-like_hydrolase_sf"/>
</dbReference>
<proteinExistence type="predicted"/>